<reference evidence="1" key="1">
    <citation type="submission" date="2022-07" db="EMBL/GenBank/DDBJ databases">
        <title>Genome Sequence of Phlebia brevispora.</title>
        <authorList>
            <person name="Buettner E."/>
        </authorList>
    </citation>
    <scope>NUCLEOTIDE SEQUENCE</scope>
    <source>
        <strain evidence="1">MPL23</strain>
    </source>
</reference>
<evidence type="ECO:0000313" key="1">
    <source>
        <dbReference type="EMBL" id="KAJ3558574.1"/>
    </source>
</evidence>
<gene>
    <name evidence="1" type="ORF">NM688_g840</name>
</gene>
<proteinExistence type="predicted"/>
<organism evidence="1 2">
    <name type="scientific">Phlebia brevispora</name>
    <dbReference type="NCBI Taxonomy" id="194682"/>
    <lineage>
        <taxon>Eukaryota</taxon>
        <taxon>Fungi</taxon>
        <taxon>Dikarya</taxon>
        <taxon>Basidiomycota</taxon>
        <taxon>Agaricomycotina</taxon>
        <taxon>Agaricomycetes</taxon>
        <taxon>Polyporales</taxon>
        <taxon>Meruliaceae</taxon>
        <taxon>Phlebia</taxon>
    </lineage>
</organism>
<sequence length="583" mass="63786">MHKAQSRFGILLWYYISTAFASPANQFPLSQEKAVDQSALCPQVPPLLPSKHTKLDIVLDTLYNQNVFQHSAFEALGGAIRVPTESYDDLGPVGDDPRWDTFALLHAYLERTFPQVYASLEVAKVNTYGLVFHWQGSEDTHLPVLITAHQDVVPVEPNTVDQWVQPPYSGYYDGTWIWGRGAVDDKSDLISILITVDSLLKESFKPTRTFVLAFGFDEEASSREGAGHLITYLESRYGTNGFVTLLDEGGGYGASFGGDIILAAPCTGEKGYLDARIEVTTPGGHSSVPPPHTGIGILAAAIVALESKPHPTSLARNGTAFEMLECAAAHDPNLPEQVKLLVQAAKTDDEALRRLPEQLLKLDPVFAAIMGTTQAVDLVHGGVKVNALPEKVDAVVNHRIAEDSSVEELQKRMTEILLPIASANDLTLDSFGANVTAGSGKGGHMALSDAWATSIEPAPKTPTDSAYPYQILSGTIKSALNSSKVYGNRTVIVSPSLAVGNTDTRWYWNLTRHIFRYSHIGEDDVYAGIHTVNEGAIFEYLSSSLPDRFRTTWLDHHAALLARGFVERIRFHTKFILNWDEST</sequence>
<evidence type="ECO:0000313" key="2">
    <source>
        <dbReference type="Proteomes" id="UP001148662"/>
    </source>
</evidence>
<keyword evidence="2" id="KW-1185">Reference proteome</keyword>
<accession>A0ACC1TDB2</accession>
<comment type="caution">
    <text evidence="1">The sequence shown here is derived from an EMBL/GenBank/DDBJ whole genome shotgun (WGS) entry which is preliminary data.</text>
</comment>
<dbReference type="Proteomes" id="UP001148662">
    <property type="component" value="Unassembled WGS sequence"/>
</dbReference>
<name>A0ACC1TDB2_9APHY</name>
<dbReference type="EMBL" id="JANHOG010000080">
    <property type="protein sequence ID" value="KAJ3558574.1"/>
    <property type="molecule type" value="Genomic_DNA"/>
</dbReference>
<protein>
    <submittedName>
        <fullName evidence="1">Uncharacterized protein</fullName>
    </submittedName>
</protein>